<dbReference type="Pfam" id="PF14310">
    <property type="entry name" value="Fn3-like"/>
    <property type="match status" value="1"/>
</dbReference>
<comment type="caution">
    <text evidence="8">The sequence shown here is derived from an EMBL/GenBank/DDBJ whole genome shotgun (WGS) entry which is preliminary data.</text>
</comment>
<dbReference type="STRING" id="1245528.M3K3L3"/>
<dbReference type="Gene3D" id="3.20.20.300">
    <property type="entry name" value="Glycoside hydrolase, family 3, N-terminal domain"/>
    <property type="match status" value="1"/>
</dbReference>
<evidence type="ECO:0000256" key="1">
    <source>
        <dbReference type="ARBA" id="ARBA00000448"/>
    </source>
</evidence>
<dbReference type="AlphaFoldDB" id="M3K3L3"/>
<dbReference type="HOGENOM" id="CLU_004542_4_0_1"/>
<dbReference type="PRINTS" id="PR00133">
    <property type="entry name" value="GLHYDRLASE3"/>
</dbReference>
<dbReference type="InterPro" id="IPR013783">
    <property type="entry name" value="Ig-like_fold"/>
</dbReference>
<comment type="similarity">
    <text evidence="2 6">Belongs to the glycosyl hydrolase 3 family.</text>
</comment>
<dbReference type="Gene3D" id="2.60.120.260">
    <property type="entry name" value="Galactose-binding domain-like"/>
    <property type="match status" value="1"/>
</dbReference>
<evidence type="ECO:0000256" key="3">
    <source>
        <dbReference type="ARBA" id="ARBA00012744"/>
    </source>
</evidence>
<evidence type="ECO:0000313" key="8">
    <source>
        <dbReference type="EMBL" id="EMG49875.1"/>
    </source>
</evidence>
<dbReference type="Proteomes" id="UP000011777">
    <property type="component" value="Unassembled WGS sequence"/>
</dbReference>
<dbReference type="FunFam" id="3.20.20.300:FF:000006">
    <property type="entry name" value="Beta-glucosidase H"/>
    <property type="match status" value="1"/>
</dbReference>
<dbReference type="Pfam" id="PF00933">
    <property type="entry name" value="Glyco_hydro_3"/>
    <property type="match status" value="1"/>
</dbReference>
<organism evidence="8 9">
    <name type="scientific">Candida maltosa (strain Xu316)</name>
    <name type="common">Yeast</name>
    <dbReference type="NCBI Taxonomy" id="1245528"/>
    <lineage>
        <taxon>Eukaryota</taxon>
        <taxon>Fungi</taxon>
        <taxon>Dikarya</taxon>
        <taxon>Ascomycota</taxon>
        <taxon>Saccharomycotina</taxon>
        <taxon>Pichiomycetes</taxon>
        <taxon>Debaryomycetaceae</taxon>
        <taxon>Candida/Lodderomyces clade</taxon>
        <taxon>Candida</taxon>
    </lineage>
</organism>
<dbReference type="PROSITE" id="PS00775">
    <property type="entry name" value="GLYCOSYL_HYDROL_F3"/>
    <property type="match status" value="1"/>
</dbReference>
<sequence length="839" mass="92693">MSSTFDIDSVLSQLTLDEKIALVAGIDFWHTAPIPRLNIPSLRFSDGPNGVRGTRFFNSVPSACFPCGTALASTFDTELLNEAGQLMGQEAKFKSAHVLLGPTMNIQRGPLGGRGFESFSEDPYLTGKAATGIVTGIESQGVASTPKHFVCNDLEHERNSSDSTLTERALREIYLEPFRILLHDVDAKALMTSYNKVNGVHASQNEKLLKGVLRDEWNWDGTTMSDWFGTFNSYESLKNGLDIEMPGPSVFRTVGEVGHMVKTKELHVKHLDERVKSVLKLIKFAKDSGIPENGPESTDNNTPETRALLRKLAQDSIVLLKNDDDFLPLKKEATKSVAVIGPNAKIPAYCGGGSASLRAYYTTTPFDSISEKLSTPPKYTVGAYAHKYLPGLGQQVINPKTGKSGYSMKFYNEPSTASKRTLIDEYDEIDGSSFHLVDYYNDKVIDGLYYIDFLSEFTPTETAIYEFGLTVVGSAQLFVDGKLVVDNKTKQTKGDSFFNCGTIEERGQIELTKGKTYTITVEFGSAPTYTLGNSGAEYFGGGINLGLAKVIDPEQEILNAVELAKSVDTVILSIGLNQEWESESYDRPHMRLEGYQNKLIEAVLAANPNTVIVNQSGTPVEFPWLDKAKALIHCWFGGNEAGNGIADVLFGDAVPSGKLSLTFPVKNEDNPTFLNFRTERGRVLYGEDIFVGYRYYEKLGREVAFPFGYGLSYTKFAIDDLKVDIDEKEENVKVSVVVKNTGSVEGAEVVQVYTGKEETDVIRPVKELKGFEKVKLQPGESKKVELVLPVKYSVSFFDEYANEWSVQSGDYKVYVGNSSDNTPLTDTFTVQKEYFWTGI</sequence>
<keyword evidence="6" id="KW-0119">Carbohydrate metabolism</keyword>
<dbReference type="InterPro" id="IPR019800">
    <property type="entry name" value="Glyco_hydro_3_AS"/>
</dbReference>
<dbReference type="EMBL" id="AOGT01000460">
    <property type="protein sequence ID" value="EMG49875.1"/>
    <property type="molecule type" value="Genomic_DNA"/>
</dbReference>
<dbReference type="InterPro" id="IPR011658">
    <property type="entry name" value="PA14_dom"/>
</dbReference>
<proteinExistence type="inferred from homology"/>
<keyword evidence="5 6" id="KW-0326">Glycosidase</keyword>
<feature type="domain" description="PA14" evidence="7">
    <location>
        <begin position="401"/>
        <end position="561"/>
    </location>
</feature>
<keyword evidence="4 6" id="KW-0378">Hydrolase</keyword>
<evidence type="ECO:0000313" key="9">
    <source>
        <dbReference type="Proteomes" id="UP000011777"/>
    </source>
</evidence>
<dbReference type="GO" id="GO:0030245">
    <property type="term" value="P:cellulose catabolic process"/>
    <property type="evidence" value="ECO:0007669"/>
    <property type="project" value="UniProtKB-UniPathway"/>
</dbReference>
<dbReference type="InterPro" id="IPR050288">
    <property type="entry name" value="Cellulose_deg_GH3"/>
</dbReference>
<name>M3K3L3_CANMX</name>
<dbReference type="InterPro" id="IPR036962">
    <property type="entry name" value="Glyco_hydro_3_N_sf"/>
</dbReference>
<dbReference type="OMA" id="GNETGNC"/>
<dbReference type="PANTHER" id="PTHR42715">
    <property type="entry name" value="BETA-GLUCOSIDASE"/>
    <property type="match status" value="1"/>
</dbReference>
<dbReference type="InterPro" id="IPR026891">
    <property type="entry name" value="Fn3-like"/>
</dbReference>
<dbReference type="SUPFAM" id="SSF52279">
    <property type="entry name" value="Beta-D-glucan exohydrolase, C-terminal domain"/>
    <property type="match status" value="1"/>
</dbReference>
<dbReference type="InterPro" id="IPR002772">
    <property type="entry name" value="Glyco_hydro_3_C"/>
</dbReference>
<reference evidence="8 9" key="1">
    <citation type="submission" date="2013-02" db="EMBL/GenBank/DDBJ databases">
        <title>Genome sequence of Candida maltosa Xu316, a potential industrial strain for xylitol and ethanol production.</title>
        <authorList>
            <person name="Yu J."/>
            <person name="Wang Q."/>
            <person name="Geng X."/>
            <person name="Bao W."/>
            <person name="He P."/>
            <person name="Cai J."/>
        </authorList>
    </citation>
    <scope>NUCLEOTIDE SEQUENCE [LARGE SCALE GENOMIC DNA]</scope>
    <source>
        <strain evidence="9">Xu316</strain>
    </source>
</reference>
<dbReference type="GO" id="GO:0008422">
    <property type="term" value="F:beta-glucosidase activity"/>
    <property type="evidence" value="ECO:0007669"/>
    <property type="project" value="UniProtKB-EC"/>
</dbReference>
<dbReference type="SMART" id="SM00758">
    <property type="entry name" value="PA14"/>
    <property type="match status" value="1"/>
</dbReference>
<evidence type="ECO:0000256" key="2">
    <source>
        <dbReference type="ARBA" id="ARBA00005336"/>
    </source>
</evidence>
<evidence type="ECO:0000259" key="7">
    <source>
        <dbReference type="PROSITE" id="PS51820"/>
    </source>
</evidence>
<dbReference type="UniPathway" id="UPA00696"/>
<gene>
    <name evidence="8" type="ORF">G210_5272</name>
</gene>
<dbReference type="Pfam" id="PF01915">
    <property type="entry name" value="Glyco_hydro_3_C"/>
    <property type="match status" value="1"/>
</dbReference>
<dbReference type="FunFam" id="2.60.40.10:FF:000495">
    <property type="entry name" value="Periplasmic beta-glucosidase"/>
    <property type="match status" value="1"/>
</dbReference>
<dbReference type="Pfam" id="PF07691">
    <property type="entry name" value="PA14"/>
    <property type="match status" value="1"/>
</dbReference>
<dbReference type="SUPFAM" id="SSF51445">
    <property type="entry name" value="(Trans)glycosidases"/>
    <property type="match status" value="1"/>
</dbReference>
<dbReference type="EC" id="3.2.1.21" evidence="3 6"/>
<keyword evidence="6" id="KW-0624">Polysaccharide degradation</keyword>
<dbReference type="InterPro" id="IPR036881">
    <property type="entry name" value="Glyco_hydro_3_C_sf"/>
</dbReference>
<protein>
    <recommendedName>
        <fullName evidence="3 6">beta-glucosidase</fullName>
        <ecNumber evidence="3 6">3.2.1.21</ecNumber>
    </recommendedName>
</protein>
<dbReference type="SMART" id="SM01217">
    <property type="entry name" value="Fn3_like"/>
    <property type="match status" value="1"/>
</dbReference>
<evidence type="ECO:0000256" key="4">
    <source>
        <dbReference type="ARBA" id="ARBA00022801"/>
    </source>
</evidence>
<evidence type="ECO:0000256" key="6">
    <source>
        <dbReference type="RuleBase" id="RU361161"/>
    </source>
</evidence>
<dbReference type="PANTHER" id="PTHR42715:SF27">
    <property type="entry name" value="BETA-GLUCOSIDASE-RELATED"/>
    <property type="match status" value="1"/>
</dbReference>
<keyword evidence="9" id="KW-1185">Reference proteome</keyword>
<dbReference type="eggNOG" id="ENOG502QR4D">
    <property type="taxonomic scope" value="Eukaryota"/>
</dbReference>
<dbReference type="PROSITE" id="PS51820">
    <property type="entry name" value="PA14"/>
    <property type="match status" value="1"/>
</dbReference>
<dbReference type="Gene3D" id="2.60.40.10">
    <property type="entry name" value="Immunoglobulins"/>
    <property type="match status" value="1"/>
</dbReference>
<dbReference type="InterPro" id="IPR037524">
    <property type="entry name" value="PA14/GLEYA"/>
</dbReference>
<comment type="pathway">
    <text evidence="6">Glycan metabolism; cellulose degradation.</text>
</comment>
<dbReference type="InterPro" id="IPR017853">
    <property type="entry name" value="GH"/>
</dbReference>
<dbReference type="Gene3D" id="3.40.50.1700">
    <property type="entry name" value="Glycoside hydrolase family 3 C-terminal domain"/>
    <property type="match status" value="1"/>
</dbReference>
<evidence type="ECO:0000256" key="5">
    <source>
        <dbReference type="ARBA" id="ARBA00023295"/>
    </source>
</evidence>
<dbReference type="SUPFAM" id="SSF56988">
    <property type="entry name" value="Anthrax protective antigen"/>
    <property type="match status" value="1"/>
</dbReference>
<comment type="catalytic activity">
    <reaction evidence="1 6">
        <text>Hydrolysis of terminal, non-reducing beta-D-glucosyl residues with release of beta-D-glucose.</text>
        <dbReference type="EC" id="3.2.1.21"/>
    </reaction>
</comment>
<accession>M3K3L3</accession>
<dbReference type="OrthoDB" id="47059at2759"/>
<dbReference type="InterPro" id="IPR001764">
    <property type="entry name" value="Glyco_hydro_3_N"/>
</dbReference>